<sequence length="106" mass="11273">MMTIAGTGRIPGIAANAARPDRDGATRSPGSNPISAVAPVEHRPVPRSATRHDVFFVAQLIAIAEHSPQTRIFRRASPQVAQAAYHSTGERNQAGAQTGPRLLRTI</sequence>
<organism evidence="1 2">
    <name type="scientific">Nitrobacter winogradskyi</name>
    <name type="common">Nitrobacter agilis</name>
    <dbReference type="NCBI Taxonomy" id="913"/>
    <lineage>
        <taxon>Bacteria</taxon>
        <taxon>Pseudomonadati</taxon>
        <taxon>Pseudomonadota</taxon>
        <taxon>Alphaproteobacteria</taxon>
        <taxon>Hyphomicrobiales</taxon>
        <taxon>Nitrobacteraceae</taxon>
        <taxon>Nitrobacter</taxon>
    </lineage>
</organism>
<dbReference type="Proteomes" id="UP001205486">
    <property type="component" value="Unassembled WGS sequence"/>
</dbReference>
<evidence type="ECO:0000313" key="2">
    <source>
        <dbReference type="Proteomes" id="UP001205486"/>
    </source>
</evidence>
<dbReference type="EMBL" id="JALJZS010000002">
    <property type="protein sequence ID" value="MCP2000596.1"/>
    <property type="molecule type" value="Genomic_DNA"/>
</dbReference>
<proteinExistence type="predicted"/>
<name>A0ACC6ALQ9_NITWI</name>
<keyword evidence="2" id="KW-1185">Reference proteome</keyword>
<accession>A0ACC6ALQ9</accession>
<evidence type="ECO:0000313" key="1">
    <source>
        <dbReference type="EMBL" id="MCP2000596.1"/>
    </source>
</evidence>
<protein>
    <submittedName>
        <fullName evidence="1">Uncharacterized protein</fullName>
    </submittedName>
</protein>
<comment type="caution">
    <text evidence="1">The sequence shown here is derived from an EMBL/GenBank/DDBJ whole genome shotgun (WGS) entry which is preliminary data.</text>
</comment>
<gene>
    <name evidence="1" type="ORF">J2S34_003044</name>
</gene>
<reference evidence="1" key="1">
    <citation type="submission" date="2022-03" db="EMBL/GenBank/DDBJ databases">
        <title>Interactions between chemoautotrophic and heterotrophic bacteria.</title>
        <authorList>
            <person name="Santoro A."/>
        </authorList>
    </citation>
    <scope>NUCLEOTIDE SEQUENCE</scope>
    <source>
        <strain evidence="1">Nb-106</strain>
    </source>
</reference>